<keyword evidence="4" id="KW-0206">Cytoskeleton</keyword>
<reference evidence="8" key="1">
    <citation type="submission" date="2013-04" db="EMBL/GenBank/DDBJ databases">
        <authorList>
            <person name="Qu J."/>
            <person name="Murali S.C."/>
            <person name="Bandaranaike D."/>
            <person name="Bellair M."/>
            <person name="Blankenburg K."/>
            <person name="Chao H."/>
            <person name="Dinh H."/>
            <person name="Doddapaneni H."/>
            <person name="Downs B."/>
            <person name="Dugan-Rocha S."/>
            <person name="Elkadiri S."/>
            <person name="Gnanaolivu R.D."/>
            <person name="Hernandez B."/>
            <person name="Javaid M."/>
            <person name="Jayaseelan J.C."/>
            <person name="Lee S."/>
            <person name="Li M."/>
            <person name="Ming W."/>
            <person name="Munidasa M."/>
            <person name="Muniz J."/>
            <person name="Nguyen L."/>
            <person name="Ongeri F."/>
            <person name="Osuji N."/>
            <person name="Pu L.-L."/>
            <person name="Puazo M."/>
            <person name="Qu C."/>
            <person name="Quiroz J."/>
            <person name="Raj R."/>
            <person name="Weissenberger G."/>
            <person name="Xin Y."/>
            <person name="Zou X."/>
            <person name="Han Y."/>
            <person name="Richards S."/>
            <person name="Worley K."/>
            <person name="Muzny D."/>
            <person name="Gibbs R."/>
        </authorList>
    </citation>
    <scope>NUCLEOTIDE SEQUENCE</scope>
    <source>
        <strain evidence="8">Sampled in the wild</strain>
    </source>
</reference>
<evidence type="ECO:0000256" key="1">
    <source>
        <dbReference type="ARBA" id="ARBA00004120"/>
    </source>
</evidence>
<evidence type="ECO:0000256" key="4">
    <source>
        <dbReference type="ARBA" id="ARBA00023212"/>
    </source>
</evidence>
<evidence type="ECO:0000256" key="3">
    <source>
        <dbReference type="ARBA" id="ARBA00022794"/>
    </source>
</evidence>
<keyword evidence="5" id="KW-0966">Cell projection</keyword>
<comment type="similarity">
    <text evidence="6">Belongs to the B9D family.</text>
</comment>
<dbReference type="PANTHER" id="PTHR12968">
    <property type="entry name" value="B9 DOMAIN-CONTAINING"/>
    <property type="match status" value="1"/>
</dbReference>
<evidence type="ECO:0000256" key="5">
    <source>
        <dbReference type="ARBA" id="ARBA00023273"/>
    </source>
</evidence>
<comment type="caution">
    <text evidence="8">The sequence shown here is derived from an EMBL/GenBank/DDBJ whole genome shotgun (WGS) entry which is preliminary data.</text>
</comment>
<evidence type="ECO:0000256" key="2">
    <source>
        <dbReference type="ARBA" id="ARBA00022490"/>
    </source>
</evidence>
<evidence type="ECO:0000313" key="9">
    <source>
        <dbReference type="Proteomes" id="UP000792457"/>
    </source>
</evidence>
<evidence type="ECO:0000256" key="7">
    <source>
        <dbReference type="ARBA" id="ARBA00039272"/>
    </source>
</evidence>
<dbReference type="PROSITE" id="PS51381">
    <property type="entry name" value="C2_B9"/>
    <property type="match status" value="1"/>
</dbReference>
<dbReference type="GO" id="GO:0060271">
    <property type="term" value="P:cilium assembly"/>
    <property type="evidence" value="ECO:0007669"/>
    <property type="project" value="TreeGrafter"/>
</dbReference>
<sequence length="176" mass="19927">MAEVHIIGQIIGGRSFPSKSIFCRWGIWAGSGWKLIEGLKEGQTQVDSPVLDDISFWCHPIDVHFAVKSLQGWPKLHLQVYHLDEFGRIEIFGYGFIHIPSSPGVHEISCLTWRPAAASLLQKLRRFFLGGGPYLRNPDLVLSSAERYRLRTESMGEVYVELGVILRNFQTFGVEV</sequence>
<dbReference type="EMBL" id="KZ308126">
    <property type="protein sequence ID" value="KAG8222206.1"/>
    <property type="molecule type" value="Genomic_DNA"/>
</dbReference>
<keyword evidence="9" id="KW-1185">Reference proteome</keyword>
<gene>
    <name evidence="8" type="ORF">J437_LFUL001298</name>
</gene>
<dbReference type="AlphaFoldDB" id="A0A8K0JTL9"/>
<protein>
    <recommendedName>
        <fullName evidence="7">B9 domain-containing protein 2</fullName>
    </recommendedName>
</protein>
<accession>A0A8K0JTL9</accession>
<keyword evidence="3" id="KW-0970">Cilium biogenesis/degradation</keyword>
<keyword evidence="2" id="KW-0963">Cytoplasm</keyword>
<name>A0A8K0JTL9_LADFU</name>
<reference evidence="8" key="2">
    <citation type="submission" date="2017-10" db="EMBL/GenBank/DDBJ databases">
        <title>Ladona fulva Genome sequencing and assembly.</title>
        <authorList>
            <person name="Murali S."/>
            <person name="Richards S."/>
            <person name="Bandaranaike D."/>
            <person name="Bellair M."/>
            <person name="Blankenburg K."/>
            <person name="Chao H."/>
            <person name="Dinh H."/>
            <person name="Doddapaneni H."/>
            <person name="Dugan-Rocha S."/>
            <person name="Elkadiri S."/>
            <person name="Gnanaolivu R."/>
            <person name="Hernandez B."/>
            <person name="Skinner E."/>
            <person name="Javaid M."/>
            <person name="Lee S."/>
            <person name="Li M."/>
            <person name="Ming W."/>
            <person name="Munidasa M."/>
            <person name="Muniz J."/>
            <person name="Nguyen L."/>
            <person name="Hughes D."/>
            <person name="Osuji N."/>
            <person name="Pu L.-L."/>
            <person name="Puazo M."/>
            <person name="Qu C."/>
            <person name="Quiroz J."/>
            <person name="Raj R."/>
            <person name="Weissenberger G."/>
            <person name="Xin Y."/>
            <person name="Zou X."/>
            <person name="Han Y."/>
            <person name="Worley K."/>
            <person name="Muzny D."/>
            <person name="Gibbs R."/>
        </authorList>
    </citation>
    <scope>NUCLEOTIDE SEQUENCE</scope>
    <source>
        <strain evidence="8">Sampled in the wild</strain>
    </source>
</reference>
<organism evidence="8 9">
    <name type="scientific">Ladona fulva</name>
    <name type="common">Scarce chaser dragonfly</name>
    <name type="synonym">Libellula fulva</name>
    <dbReference type="NCBI Taxonomy" id="123851"/>
    <lineage>
        <taxon>Eukaryota</taxon>
        <taxon>Metazoa</taxon>
        <taxon>Ecdysozoa</taxon>
        <taxon>Arthropoda</taxon>
        <taxon>Hexapoda</taxon>
        <taxon>Insecta</taxon>
        <taxon>Pterygota</taxon>
        <taxon>Palaeoptera</taxon>
        <taxon>Odonata</taxon>
        <taxon>Epiprocta</taxon>
        <taxon>Anisoptera</taxon>
        <taxon>Libelluloidea</taxon>
        <taxon>Libellulidae</taxon>
        <taxon>Ladona</taxon>
    </lineage>
</organism>
<dbReference type="PANTHER" id="PTHR12968:SF2">
    <property type="entry name" value="B9 DOMAIN-CONTAINING PROTEIN 2"/>
    <property type="match status" value="1"/>
</dbReference>
<dbReference type="OrthoDB" id="184109at2759"/>
<dbReference type="Pfam" id="PF07162">
    <property type="entry name" value="B9-C2"/>
    <property type="match status" value="1"/>
</dbReference>
<dbReference type="Proteomes" id="UP000792457">
    <property type="component" value="Unassembled WGS sequence"/>
</dbReference>
<evidence type="ECO:0000313" key="8">
    <source>
        <dbReference type="EMBL" id="KAG8222206.1"/>
    </source>
</evidence>
<proteinExistence type="inferred from homology"/>
<dbReference type="GO" id="GO:0036038">
    <property type="term" value="C:MKS complex"/>
    <property type="evidence" value="ECO:0007669"/>
    <property type="project" value="TreeGrafter"/>
</dbReference>
<evidence type="ECO:0000256" key="6">
    <source>
        <dbReference type="ARBA" id="ARBA00038411"/>
    </source>
</evidence>
<comment type="subcellular location">
    <subcellularLocation>
        <location evidence="1">Cytoplasm</location>
        <location evidence="1">Cytoskeleton</location>
        <location evidence="1">Cilium basal body</location>
    </subcellularLocation>
</comment>
<dbReference type="InterPro" id="IPR010796">
    <property type="entry name" value="C2_B9-type_dom"/>
</dbReference>